<dbReference type="RefSeq" id="WP_207690962.1">
    <property type="nucleotide sequence ID" value="NZ_CP061799.1"/>
</dbReference>
<gene>
    <name evidence="2" type="ORF">dnl_14420</name>
</gene>
<dbReference type="InterPro" id="IPR029060">
    <property type="entry name" value="PIN-like_dom_sf"/>
</dbReference>
<keyword evidence="3" id="KW-1185">Reference proteome</keyword>
<dbReference type="Pfam" id="PF01850">
    <property type="entry name" value="PIN"/>
    <property type="match status" value="1"/>
</dbReference>
<name>A0A975B5K7_9BACT</name>
<feature type="domain" description="PIN" evidence="1">
    <location>
        <begin position="7"/>
        <end position="124"/>
    </location>
</feature>
<proteinExistence type="predicted"/>
<reference evidence="2" key="1">
    <citation type="journal article" date="2021" name="Microb. Physiol.">
        <title>Proteogenomic Insights into the Physiology of Marine, Sulfate-Reducing, Filamentous Desulfonema limicola and Desulfonema magnum.</title>
        <authorList>
            <person name="Schnaars V."/>
            <person name="Wohlbrand L."/>
            <person name="Scheve S."/>
            <person name="Hinrichs C."/>
            <person name="Reinhardt R."/>
            <person name="Rabus R."/>
        </authorList>
    </citation>
    <scope>NUCLEOTIDE SEQUENCE</scope>
    <source>
        <strain evidence="2">5ac10</strain>
    </source>
</reference>
<sequence>MERKIVIADTGFVVALLNRSDAAHQAVVKNYKQFKKILLPQTVLAEVAYLTGKAAGITVVASFLRGLHASKFFLTELSGNDISRVADILDKYADSRMDFVDASVMAVAERFNITIVLILDQRDFRLYRPRHCQSFEILP</sequence>
<dbReference type="AlphaFoldDB" id="A0A975B5K7"/>
<dbReference type="EMBL" id="CP061799">
    <property type="protein sequence ID" value="QTA79188.1"/>
    <property type="molecule type" value="Genomic_DNA"/>
</dbReference>
<dbReference type="Gene3D" id="3.40.50.1010">
    <property type="entry name" value="5'-nuclease"/>
    <property type="match status" value="1"/>
</dbReference>
<organism evidence="2 3">
    <name type="scientific">Desulfonema limicola</name>
    <dbReference type="NCBI Taxonomy" id="45656"/>
    <lineage>
        <taxon>Bacteria</taxon>
        <taxon>Pseudomonadati</taxon>
        <taxon>Thermodesulfobacteriota</taxon>
        <taxon>Desulfobacteria</taxon>
        <taxon>Desulfobacterales</taxon>
        <taxon>Desulfococcaceae</taxon>
        <taxon>Desulfonema</taxon>
    </lineage>
</organism>
<evidence type="ECO:0000259" key="1">
    <source>
        <dbReference type="Pfam" id="PF01850"/>
    </source>
</evidence>
<evidence type="ECO:0000313" key="2">
    <source>
        <dbReference type="EMBL" id="QTA79188.1"/>
    </source>
</evidence>
<dbReference type="Proteomes" id="UP000663720">
    <property type="component" value="Chromosome"/>
</dbReference>
<evidence type="ECO:0000313" key="3">
    <source>
        <dbReference type="Proteomes" id="UP000663720"/>
    </source>
</evidence>
<dbReference type="InterPro" id="IPR002716">
    <property type="entry name" value="PIN_dom"/>
</dbReference>
<dbReference type="KEGG" id="dli:dnl_14420"/>
<accession>A0A975B5K7</accession>
<protein>
    <submittedName>
        <fullName evidence="2">PIN domain-containing protein</fullName>
    </submittedName>
</protein>
<dbReference type="SUPFAM" id="SSF88723">
    <property type="entry name" value="PIN domain-like"/>
    <property type="match status" value="1"/>
</dbReference>